<keyword evidence="2" id="KW-1185">Reference proteome</keyword>
<protein>
    <submittedName>
        <fullName evidence="1">Uncharacterized protein</fullName>
    </submittedName>
</protein>
<proteinExistence type="predicted"/>
<dbReference type="EMBL" id="KK583203">
    <property type="protein sequence ID" value="KDO29958.1"/>
    <property type="molecule type" value="Genomic_DNA"/>
</dbReference>
<dbReference type="AlphaFoldDB" id="A0A067CHG6"/>
<dbReference type="KEGG" id="spar:SPRG_05148"/>
<reference evidence="1 2" key="1">
    <citation type="journal article" date="2013" name="PLoS Genet.">
        <title>Distinctive expansion of potential virulence genes in the genome of the oomycete fish pathogen Saprolegnia parasitica.</title>
        <authorList>
            <person name="Jiang R.H."/>
            <person name="de Bruijn I."/>
            <person name="Haas B.J."/>
            <person name="Belmonte R."/>
            <person name="Lobach L."/>
            <person name="Christie J."/>
            <person name="van den Ackerveken G."/>
            <person name="Bottin A."/>
            <person name="Bulone V."/>
            <person name="Diaz-Moreno S.M."/>
            <person name="Dumas B."/>
            <person name="Fan L."/>
            <person name="Gaulin E."/>
            <person name="Govers F."/>
            <person name="Grenville-Briggs L.J."/>
            <person name="Horner N.R."/>
            <person name="Levin J.Z."/>
            <person name="Mammella M."/>
            <person name="Meijer H.J."/>
            <person name="Morris P."/>
            <person name="Nusbaum C."/>
            <person name="Oome S."/>
            <person name="Phillips A.J."/>
            <person name="van Rooyen D."/>
            <person name="Rzeszutek E."/>
            <person name="Saraiva M."/>
            <person name="Secombes C.J."/>
            <person name="Seidl M.F."/>
            <person name="Snel B."/>
            <person name="Stassen J.H."/>
            <person name="Sykes S."/>
            <person name="Tripathy S."/>
            <person name="van den Berg H."/>
            <person name="Vega-Arreguin J.C."/>
            <person name="Wawra S."/>
            <person name="Young S.K."/>
            <person name="Zeng Q."/>
            <person name="Dieguez-Uribeondo J."/>
            <person name="Russ C."/>
            <person name="Tyler B.M."/>
            <person name="van West P."/>
        </authorList>
    </citation>
    <scope>NUCLEOTIDE SEQUENCE [LARGE SCALE GENOMIC DNA]</scope>
    <source>
        <strain evidence="1 2">CBS 223.65</strain>
    </source>
</reference>
<dbReference type="OMA" id="TSSHECH"/>
<dbReference type="OrthoDB" id="61294at2759"/>
<name>A0A067CHG6_SAPPC</name>
<organism evidence="1 2">
    <name type="scientific">Saprolegnia parasitica (strain CBS 223.65)</name>
    <dbReference type="NCBI Taxonomy" id="695850"/>
    <lineage>
        <taxon>Eukaryota</taxon>
        <taxon>Sar</taxon>
        <taxon>Stramenopiles</taxon>
        <taxon>Oomycota</taxon>
        <taxon>Saprolegniomycetes</taxon>
        <taxon>Saprolegniales</taxon>
        <taxon>Saprolegniaceae</taxon>
        <taxon>Saprolegnia</taxon>
    </lineage>
</organism>
<dbReference type="GeneID" id="24127553"/>
<evidence type="ECO:0000313" key="2">
    <source>
        <dbReference type="Proteomes" id="UP000030745"/>
    </source>
</evidence>
<sequence>MTSSSLLLCITTATKDGSTTKFSVSSAGDVTLTTPDRRVSMSIDIARFLAAYASLLEVVGTTSPSHIRVKGTSSHECHHVQIKLRHVQRRLCVHGQPTTDVGKYTDRNDREPRHVPHEIATLFGVCRENGWTY</sequence>
<evidence type="ECO:0000313" key="1">
    <source>
        <dbReference type="EMBL" id="KDO29958.1"/>
    </source>
</evidence>
<dbReference type="RefSeq" id="XP_012199142.1">
    <property type="nucleotide sequence ID" value="XM_012343752.1"/>
</dbReference>
<dbReference type="VEuPathDB" id="FungiDB:SPRG_05148"/>
<dbReference type="Proteomes" id="UP000030745">
    <property type="component" value="Unassembled WGS sequence"/>
</dbReference>
<gene>
    <name evidence="1" type="ORF">SPRG_05148</name>
</gene>
<accession>A0A067CHG6</accession>